<dbReference type="RefSeq" id="XP_012204301.1">
    <property type="nucleotide sequence ID" value="XM_012348911.1"/>
</dbReference>
<dbReference type="OMA" id="ARPTPHK"/>
<feature type="compositionally biased region" description="Acidic residues" evidence="1">
    <location>
        <begin position="30"/>
        <end position="43"/>
    </location>
</feature>
<gene>
    <name evidence="2" type="ORF">SPRG_09762</name>
</gene>
<evidence type="ECO:0000313" key="2">
    <source>
        <dbReference type="EMBL" id="KDO25033.1"/>
    </source>
</evidence>
<evidence type="ECO:0000313" key="3">
    <source>
        <dbReference type="Proteomes" id="UP000030745"/>
    </source>
</evidence>
<keyword evidence="3" id="KW-1185">Reference proteome</keyword>
<dbReference type="KEGG" id="spar:SPRG_09762"/>
<dbReference type="AlphaFoldDB" id="A0A067C3C4"/>
<dbReference type="OrthoDB" id="10427513at2759"/>
<feature type="compositionally biased region" description="Basic and acidic residues" evidence="1">
    <location>
        <begin position="202"/>
        <end position="213"/>
    </location>
</feature>
<proteinExistence type="predicted"/>
<dbReference type="Proteomes" id="UP000030745">
    <property type="component" value="Unassembled WGS sequence"/>
</dbReference>
<feature type="compositionally biased region" description="Low complexity" evidence="1">
    <location>
        <begin position="1"/>
        <end position="20"/>
    </location>
</feature>
<protein>
    <submittedName>
        <fullName evidence="2">Uncharacterized protein</fullName>
    </submittedName>
</protein>
<organism evidence="2 3">
    <name type="scientific">Saprolegnia parasitica (strain CBS 223.65)</name>
    <dbReference type="NCBI Taxonomy" id="695850"/>
    <lineage>
        <taxon>Eukaryota</taxon>
        <taxon>Sar</taxon>
        <taxon>Stramenopiles</taxon>
        <taxon>Oomycota</taxon>
        <taxon>Saprolegniomycetes</taxon>
        <taxon>Saprolegniales</taxon>
        <taxon>Saprolegniaceae</taxon>
        <taxon>Saprolegnia</taxon>
    </lineage>
</organism>
<accession>A0A067C3C4</accession>
<evidence type="ECO:0000256" key="1">
    <source>
        <dbReference type="SAM" id="MobiDB-lite"/>
    </source>
</evidence>
<name>A0A067C3C4_SAPPC</name>
<dbReference type="VEuPathDB" id="FungiDB:SPRG_09762"/>
<feature type="region of interest" description="Disordered" evidence="1">
    <location>
        <begin position="1"/>
        <end position="213"/>
    </location>
</feature>
<reference evidence="2 3" key="1">
    <citation type="journal article" date="2013" name="PLoS Genet.">
        <title>Distinctive expansion of potential virulence genes in the genome of the oomycete fish pathogen Saprolegnia parasitica.</title>
        <authorList>
            <person name="Jiang R.H."/>
            <person name="de Bruijn I."/>
            <person name="Haas B.J."/>
            <person name="Belmonte R."/>
            <person name="Lobach L."/>
            <person name="Christie J."/>
            <person name="van den Ackerveken G."/>
            <person name="Bottin A."/>
            <person name="Bulone V."/>
            <person name="Diaz-Moreno S.M."/>
            <person name="Dumas B."/>
            <person name="Fan L."/>
            <person name="Gaulin E."/>
            <person name="Govers F."/>
            <person name="Grenville-Briggs L.J."/>
            <person name="Horner N.R."/>
            <person name="Levin J.Z."/>
            <person name="Mammella M."/>
            <person name="Meijer H.J."/>
            <person name="Morris P."/>
            <person name="Nusbaum C."/>
            <person name="Oome S."/>
            <person name="Phillips A.J."/>
            <person name="van Rooyen D."/>
            <person name="Rzeszutek E."/>
            <person name="Saraiva M."/>
            <person name="Secombes C.J."/>
            <person name="Seidl M.F."/>
            <person name="Snel B."/>
            <person name="Stassen J.H."/>
            <person name="Sykes S."/>
            <person name="Tripathy S."/>
            <person name="van den Berg H."/>
            <person name="Vega-Arreguin J.C."/>
            <person name="Wawra S."/>
            <person name="Young S.K."/>
            <person name="Zeng Q."/>
            <person name="Dieguez-Uribeondo J."/>
            <person name="Russ C."/>
            <person name="Tyler B.M."/>
            <person name="van West P."/>
        </authorList>
    </citation>
    <scope>NUCLEOTIDE SEQUENCE [LARGE SCALE GENOMIC DNA]</scope>
    <source>
        <strain evidence="2 3">CBS 223.65</strain>
    </source>
</reference>
<sequence length="263" mass="28709">MSFSSGSSRSSSASSSAASSPERPMVVDPPSEDEHDDDEEDDDRPSVSAEPDEHHANEPCMINPRLQPTTPRTPSPMVDVVHATSAAGKRPRQSLGDRWDVRPSFFSPPLVHPKAKEMTTENPSSARPTPHKHGFYKAKTAAEAPGAKIKKASSAFATTMASESRKSKVPSRPAEPEITRAVSPTAIPAPPPSSATLQKRRQSTEAEPLRDSKRVCKPWSIKKLRRKLLKEQLRKEIARTQVDTYVLKSQTAILRGAQHAQAA</sequence>
<dbReference type="EMBL" id="KK583236">
    <property type="protein sequence ID" value="KDO25033.1"/>
    <property type="molecule type" value="Genomic_DNA"/>
</dbReference>
<dbReference type="GeneID" id="24131913"/>